<proteinExistence type="predicted"/>
<dbReference type="InterPro" id="IPR000914">
    <property type="entry name" value="SBP_5_dom"/>
</dbReference>
<name>A0ABW4TD53_9ACTN</name>
<gene>
    <name evidence="3" type="ORF">ACFSKW_46195</name>
</gene>
<dbReference type="Pfam" id="PF00496">
    <property type="entry name" value="SBP_bac_5"/>
    <property type="match status" value="1"/>
</dbReference>
<comment type="caution">
    <text evidence="3">The sequence shown here is derived from an EMBL/GenBank/DDBJ whole genome shotgun (WGS) entry which is preliminary data.</text>
</comment>
<accession>A0ABW4TD53</accession>
<dbReference type="Gene3D" id="3.10.105.10">
    <property type="entry name" value="Dipeptide-binding Protein, Domain 3"/>
    <property type="match status" value="1"/>
</dbReference>
<evidence type="ECO:0000313" key="4">
    <source>
        <dbReference type="Proteomes" id="UP001597368"/>
    </source>
</evidence>
<dbReference type="InterPro" id="IPR039424">
    <property type="entry name" value="SBP_5"/>
</dbReference>
<dbReference type="Gene3D" id="3.40.190.10">
    <property type="entry name" value="Periplasmic binding protein-like II"/>
    <property type="match status" value="1"/>
</dbReference>
<dbReference type="PANTHER" id="PTHR30290">
    <property type="entry name" value="PERIPLASMIC BINDING COMPONENT OF ABC TRANSPORTER"/>
    <property type="match status" value="1"/>
</dbReference>
<keyword evidence="4" id="KW-1185">Reference proteome</keyword>
<dbReference type="PANTHER" id="PTHR30290:SF65">
    <property type="entry name" value="MONOACYL PHOSPHATIDYLINOSITOL TETRAMANNOSIDE-BINDING PROTEIN LPQW-RELATED"/>
    <property type="match status" value="1"/>
</dbReference>
<organism evidence="3 4">
    <name type="scientific">Nonomuraea mangrovi</name>
    <dbReference type="NCBI Taxonomy" id="2316207"/>
    <lineage>
        <taxon>Bacteria</taxon>
        <taxon>Bacillati</taxon>
        <taxon>Actinomycetota</taxon>
        <taxon>Actinomycetes</taxon>
        <taxon>Streptosporangiales</taxon>
        <taxon>Streptosporangiaceae</taxon>
        <taxon>Nonomuraea</taxon>
    </lineage>
</organism>
<dbReference type="Proteomes" id="UP001597368">
    <property type="component" value="Unassembled WGS sequence"/>
</dbReference>
<evidence type="ECO:0000256" key="1">
    <source>
        <dbReference type="SAM" id="MobiDB-lite"/>
    </source>
</evidence>
<feature type="region of interest" description="Disordered" evidence="1">
    <location>
        <begin position="1"/>
        <end position="21"/>
    </location>
</feature>
<dbReference type="PIRSF" id="PIRSF002741">
    <property type="entry name" value="MppA"/>
    <property type="match status" value="1"/>
</dbReference>
<reference evidence="4" key="1">
    <citation type="journal article" date="2019" name="Int. J. Syst. Evol. Microbiol.">
        <title>The Global Catalogue of Microorganisms (GCM) 10K type strain sequencing project: providing services to taxonomists for standard genome sequencing and annotation.</title>
        <authorList>
            <consortium name="The Broad Institute Genomics Platform"/>
            <consortium name="The Broad Institute Genome Sequencing Center for Infectious Disease"/>
            <person name="Wu L."/>
            <person name="Ma J."/>
        </authorList>
    </citation>
    <scope>NUCLEOTIDE SEQUENCE [LARGE SCALE GENOMIC DNA]</scope>
    <source>
        <strain evidence="4">ICMP 6774ER</strain>
    </source>
</reference>
<sequence>MLLAACAGGGGGTTTTGDGRVTGDVNTANTATVGTGGTVTYTITYPISNWNVLNTGGATYSVIDISSVLLPGVFMIRPDGSVVRNETLVTSAEKVSDSPQTIKYTIDPKAVWSDGQPISADDFVYTWRALDPRQCQKCQAGNTAGYDRITSVTGSDQGRTVTVVFDRPYVDWRALFSPFLPAHVAKTYGPIDTAAGLEKSFNEGFATSVPKFSAGPFRIQEFTADGSVVMVRNEKWFGKPPNLDKLVFRLITDVSQQPTSLANEEVDVIYPNPQVDIVQQVDELPAVRYQVSPSASVHQIWLNLNAPALKDVALRKAIFQAVSVQDLIDKTIGQFDDTAQPLRSHMFLSGAPGYTDTVSEFEYGIGDAGKARKTLEDAGYTGVGSKLVAPDGKAVPTLRFAVQAGDKLRASEAQLVKAALAPLGVEVQVATVSNTVEAVQEGNWAMTVGTVSQSPFTATSNIPYYLSCEEGVTFCRFNLNNYGNPQVDTLLDEALSATSTQTATKKLQEADKIVSSDYAVLPLYQNRSFLAYDAKLGNIRENSLGFPTYNTEQWGLLGES</sequence>
<evidence type="ECO:0000313" key="3">
    <source>
        <dbReference type="EMBL" id="MFD1938875.1"/>
    </source>
</evidence>
<evidence type="ECO:0000259" key="2">
    <source>
        <dbReference type="Pfam" id="PF00496"/>
    </source>
</evidence>
<protein>
    <submittedName>
        <fullName evidence="3">ABC transporter family substrate-binding protein</fullName>
    </submittedName>
</protein>
<dbReference type="CDD" id="cd08501">
    <property type="entry name" value="PBP2_Lpqw"/>
    <property type="match status" value="1"/>
</dbReference>
<feature type="domain" description="Solute-binding protein family 5" evidence="2">
    <location>
        <begin position="88"/>
        <end position="469"/>
    </location>
</feature>
<dbReference type="SUPFAM" id="SSF53850">
    <property type="entry name" value="Periplasmic binding protein-like II"/>
    <property type="match status" value="1"/>
</dbReference>
<dbReference type="RefSeq" id="WP_379580967.1">
    <property type="nucleotide sequence ID" value="NZ_JBHUFV010000077.1"/>
</dbReference>
<dbReference type="EMBL" id="JBHUFV010000077">
    <property type="protein sequence ID" value="MFD1938875.1"/>
    <property type="molecule type" value="Genomic_DNA"/>
</dbReference>
<dbReference type="InterPro" id="IPR030678">
    <property type="entry name" value="Peptide/Ni-bd"/>
</dbReference>